<sequence>MKKMLVLVLVLATMLSLAACGSGETGSTDELNVALYDEVGDLSPWGTTVVSSTFIRQQIYDTLCTSYMGDSAFYPRAAESYEVSDDGLVYTFYLRKDLVDSKGNPIKAQDVLFSFEKCAEFSVQEMTVQSFDYSKNKVIDDYTVQLGLVAPGRSGFGKMCLVNLVSQKSWEESEGMVNDPVGSGPYKLESWLAGSTMTLTKNENSWKEIAQFETVNINFIMDASQRTTALQTGEVDIFSSVQISDIDYINELDGYSAYTVPSTQVDGLVINNDPSSICADENVRKAIIYGIDNQAIADIVYSGHAYAANSPYSSAAPDYTDQWLETPGYEYDLDKAKEYFAASGLPEGTVLRIACQTAGNQEAIAVCVQSMLKEVGFEVEITSVEASVLDSMMFSQPETWDLLSHFWICGGMLGGAFGHIEIEIMSNFFHVPEGELSDKLNAMSSEIAWCVDEEEKNAMIADLVNLIGEEGLMYGIAYPSFTYAMDDSLQNVRFSSDEVLQISEITREQA</sequence>
<reference evidence="3" key="2">
    <citation type="journal article" date="2021" name="PeerJ">
        <title>Extensive microbial diversity within the chicken gut microbiome revealed by metagenomics and culture.</title>
        <authorList>
            <person name="Gilroy R."/>
            <person name="Ravi A."/>
            <person name="Getino M."/>
            <person name="Pursley I."/>
            <person name="Horton D.L."/>
            <person name="Alikhan N.F."/>
            <person name="Baker D."/>
            <person name="Gharbi K."/>
            <person name="Hall N."/>
            <person name="Watson M."/>
            <person name="Adriaenssens E.M."/>
            <person name="Foster-Nyarko E."/>
            <person name="Jarju S."/>
            <person name="Secka A."/>
            <person name="Antonio M."/>
            <person name="Oren A."/>
            <person name="Chaudhuri R.R."/>
            <person name="La Ragione R."/>
            <person name="Hildebrand F."/>
            <person name="Pallen M.J."/>
        </authorList>
    </citation>
    <scope>NUCLEOTIDE SEQUENCE</scope>
    <source>
        <strain evidence="3">ChiHecec3B27-6122</strain>
    </source>
</reference>
<dbReference type="PROSITE" id="PS51257">
    <property type="entry name" value="PROKAR_LIPOPROTEIN"/>
    <property type="match status" value="1"/>
</dbReference>
<accession>A0A9D1KAS7</accession>
<dbReference type="GO" id="GO:1904680">
    <property type="term" value="F:peptide transmembrane transporter activity"/>
    <property type="evidence" value="ECO:0007669"/>
    <property type="project" value="TreeGrafter"/>
</dbReference>
<dbReference type="Gene3D" id="3.10.105.10">
    <property type="entry name" value="Dipeptide-binding Protein, Domain 3"/>
    <property type="match status" value="1"/>
</dbReference>
<protein>
    <submittedName>
        <fullName evidence="3">ABC transporter substrate-binding protein</fullName>
    </submittedName>
</protein>
<gene>
    <name evidence="3" type="ORF">IAD42_11285</name>
</gene>
<dbReference type="SUPFAM" id="SSF53850">
    <property type="entry name" value="Periplasmic binding protein-like II"/>
    <property type="match status" value="1"/>
</dbReference>
<dbReference type="InterPro" id="IPR030678">
    <property type="entry name" value="Peptide/Ni-bd"/>
</dbReference>
<dbReference type="PANTHER" id="PTHR30290">
    <property type="entry name" value="PERIPLASMIC BINDING COMPONENT OF ABC TRANSPORTER"/>
    <property type="match status" value="1"/>
</dbReference>
<dbReference type="Gene3D" id="3.40.190.10">
    <property type="entry name" value="Periplasmic binding protein-like II"/>
    <property type="match status" value="1"/>
</dbReference>
<keyword evidence="1" id="KW-0732">Signal</keyword>
<proteinExistence type="predicted"/>
<dbReference type="InterPro" id="IPR039424">
    <property type="entry name" value="SBP_5"/>
</dbReference>
<dbReference type="CDD" id="cd00995">
    <property type="entry name" value="PBP2_NikA_DppA_OppA_like"/>
    <property type="match status" value="1"/>
</dbReference>
<dbReference type="PIRSF" id="PIRSF002741">
    <property type="entry name" value="MppA"/>
    <property type="match status" value="1"/>
</dbReference>
<feature type="chain" id="PRO_5039335642" evidence="1">
    <location>
        <begin position="19"/>
        <end position="510"/>
    </location>
</feature>
<dbReference type="EMBL" id="DVJS01000276">
    <property type="protein sequence ID" value="HIS98547.1"/>
    <property type="molecule type" value="Genomic_DNA"/>
</dbReference>
<dbReference type="GO" id="GO:0015833">
    <property type="term" value="P:peptide transport"/>
    <property type="evidence" value="ECO:0007669"/>
    <property type="project" value="TreeGrafter"/>
</dbReference>
<evidence type="ECO:0000313" key="4">
    <source>
        <dbReference type="Proteomes" id="UP000886876"/>
    </source>
</evidence>
<dbReference type="GO" id="GO:0043190">
    <property type="term" value="C:ATP-binding cassette (ABC) transporter complex"/>
    <property type="evidence" value="ECO:0007669"/>
    <property type="project" value="InterPro"/>
</dbReference>
<evidence type="ECO:0000259" key="2">
    <source>
        <dbReference type="Pfam" id="PF00496"/>
    </source>
</evidence>
<dbReference type="GO" id="GO:0042597">
    <property type="term" value="C:periplasmic space"/>
    <property type="evidence" value="ECO:0007669"/>
    <property type="project" value="UniProtKB-ARBA"/>
</dbReference>
<organism evidence="3 4">
    <name type="scientific">Candidatus Scatomorpha pullistercoris</name>
    <dbReference type="NCBI Taxonomy" id="2840929"/>
    <lineage>
        <taxon>Bacteria</taxon>
        <taxon>Bacillati</taxon>
        <taxon>Bacillota</taxon>
        <taxon>Clostridia</taxon>
        <taxon>Eubacteriales</taxon>
        <taxon>Candidatus Scatomorpha</taxon>
    </lineage>
</organism>
<comment type="caution">
    <text evidence="3">The sequence shown here is derived from an EMBL/GenBank/DDBJ whole genome shotgun (WGS) entry which is preliminary data.</text>
</comment>
<dbReference type="Pfam" id="PF00496">
    <property type="entry name" value="SBP_bac_5"/>
    <property type="match status" value="1"/>
</dbReference>
<name>A0A9D1KAS7_9FIRM</name>
<dbReference type="AlphaFoldDB" id="A0A9D1KAS7"/>
<feature type="signal peptide" evidence="1">
    <location>
        <begin position="1"/>
        <end position="18"/>
    </location>
</feature>
<evidence type="ECO:0000313" key="3">
    <source>
        <dbReference type="EMBL" id="HIS98547.1"/>
    </source>
</evidence>
<dbReference type="Gene3D" id="3.90.76.10">
    <property type="entry name" value="Dipeptide-binding Protein, Domain 1"/>
    <property type="match status" value="1"/>
</dbReference>
<dbReference type="Proteomes" id="UP000886876">
    <property type="component" value="Unassembled WGS sequence"/>
</dbReference>
<dbReference type="InterPro" id="IPR000914">
    <property type="entry name" value="SBP_5_dom"/>
</dbReference>
<feature type="domain" description="Solute-binding protein family 5" evidence="2">
    <location>
        <begin position="73"/>
        <end position="389"/>
    </location>
</feature>
<evidence type="ECO:0000256" key="1">
    <source>
        <dbReference type="SAM" id="SignalP"/>
    </source>
</evidence>
<reference evidence="3" key="1">
    <citation type="submission" date="2020-10" db="EMBL/GenBank/DDBJ databases">
        <authorList>
            <person name="Gilroy R."/>
        </authorList>
    </citation>
    <scope>NUCLEOTIDE SEQUENCE</scope>
    <source>
        <strain evidence="3">ChiHecec3B27-6122</strain>
    </source>
</reference>